<keyword evidence="6" id="KW-1185">Reference proteome</keyword>
<dbReference type="Gene3D" id="1.10.10.2840">
    <property type="entry name" value="PucR C-terminal helix-turn-helix domain"/>
    <property type="match status" value="1"/>
</dbReference>
<evidence type="ECO:0000259" key="2">
    <source>
        <dbReference type="Pfam" id="PF07905"/>
    </source>
</evidence>
<dbReference type="Pfam" id="PF17853">
    <property type="entry name" value="GGDEF_2"/>
    <property type="match status" value="1"/>
</dbReference>
<dbReference type="InterPro" id="IPR025736">
    <property type="entry name" value="PucR_C-HTH_dom"/>
</dbReference>
<dbReference type="PANTHER" id="PTHR33744:SF7">
    <property type="entry name" value="PUCR FAMILY TRANSCRIPTIONAL REGULATOR"/>
    <property type="match status" value="1"/>
</dbReference>
<dbReference type="RefSeq" id="WP_302709396.1">
    <property type="nucleotide sequence ID" value="NZ_JAULSC010000018.1"/>
</dbReference>
<proteinExistence type="inferred from homology"/>
<feature type="domain" description="PucR C-terminal helix-turn-helix" evidence="3">
    <location>
        <begin position="502"/>
        <end position="559"/>
    </location>
</feature>
<evidence type="ECO:0000313" key="6">
    <source>
        <dbReference type="Proteomes" id="UP001168363"/>
    </source>
</evidence>
<protein>
    <submittedName>
        <fullName evidence="5">PucR family transcriptional regulator ligand-binding domain-containing protein</fullName>
    </submittedName>
</protein>
<evidence type="ECO:0000259" key="3">
    <source>
        <dbReference type="Pfam" id="PF13556"/>
    </source>
</evidence>
<name>A0ABT8TV59_9ACTN</name>
<feature type="domain" description="Purine catabolism PurC-like" evidence="2">
    <location>
        <begin position="26"/>
        <end position="147"/>
    </location>
</feature>
<reference evidence="5" key="1">
    <citation type="submission" date="2023-06" db="EMBL/GenBank/DDBJ databases">
        <title>Genome sequence of Nocardioides sp. SOB44.</title>
        <authorList>
            <person name="Zhang G."/>
        </authorList>
    </citation>
    <scope>NUCLEOTIDE SEQUENCE</scope>
    <source>
        <strain evidence="5">SOB44</strain>
    </source>
</reference>
<dbReference type="Proteomes" id="UP001168363">
    <property type="component" value="Unassembled WGS sequence"/>
</dbReference>
<sequence length="565" mass="61135">MVGIAKSWSLGVQPLISPTYGVALRDLLRLEGMKGVTVLAGHGGLDRMVLGVNVMEVPDIADWVKPHDLLVTTGFPLASGGDQRGGAVPFARLVRDLHTRGLAGLGVKLGRYVDTLDPEALALADELDFPVLGLPMALAFDELLRQAYGRLNELTAGVLERIDALHRALTLLVLEGGDLDQIAAEVARVLDLGVLVTSTDGRERAAALPDPLRRRLEEADLLEPGGRFRVERASTRPAPVGDGEVRLQPIVAGGTDLARLVCFSPHRPLSHDDVVAMERAATVAALLVTRQEAVAAVENKYRGDFLRDVFLGRAGDSTYVTEHAASLGWDLDGHMHVVSAELDPMAPDEPPVSGRVRRSWQERFATAWRQVCEGRRPVVPTVDFTAEVVALVPVGEPGPDGASPVDRLVAAVQGDRGGGRRPFSVGVSRLVTSPEQLPEAYLQARRATEVGRRVKGGGSTTRFDDLGVHRLIALVPDPAEARAFAVDVLGELAADTEEAADLRTTLQILLDHNLNVAEAARRQFFHYNTMRYRVSKLERILGPFTTDPHLRLDIAVALQVLQLRT</sequence>
<organism evidence="5 6">
    <name type="scientific">Nocardioides cremeus</name>
    <dbReference type="NCBI Taxonomy" id="3058044"/>
    <lineage>
        <taxon>Bacteria</taxon>
        <taxon>Bacillati</taxon>
        <taxon>Actinomycetota</taxon>
        <taxon>Actinomycetes</taxon>
        <taxon>Propionibacteriales</taxon>
        <taxon>Nocardioidaceae</taxon>
        <taxon>Nocardioides</taxon>
    </lineage>
</organism>
<comment type="caution">
    <text evidence="5">The sequence shown here is derived from an EMBL/GenBank/DDBJ whole genome shotgun (WGS) entry which is preliminary data.</text>
</comment>
<gene>
    <name evidence="5" type="ORF">QWJ41_16010</name>
</gene>
<dbReference type="InterPro" id="IPR012914">
    <property type="entry name" value="PucR_dom"/>
</dbReference>
<accession>A0ABT8TV59</accession>
<dbReference type="EMBL" id="JAULSC010000018">
    <property type="protein sequence ID" value="MDO3397229.1"/>
    <property type="molecule type" value="Genomic_DNA"/>
</dbReference>
<dbReference type="Gene3D" id="3.30.450.40">
    <property type="match status" value="1"/>
</dbReference>
<dbReference type="PANTHER" id="PTHR33744">
    <property type="entry name" value="CARBOHYDRATE DIACID REGULATOR"/>
    <property type="match status" value="1"/>
</dbReference>
<dbReference type="Pfam" id="PF07905">
    <property type="entry name" value="PucR"/>
    <property type="match status" value="1"/>
</dbReference>
<dbReference type="InterPro" id="IPR029016">
    <property type="entry name" value="GAF-like_dom_sf"/>
</dbReference>
<dbReference type="InterPro" id="IPR041522">
    <property type="entry name" value="CdaR_GGDEF"/>
</dbReference>
<evidence type="ECO:0000256" key="1">
    <source>
        <dbReference type="ARBA" id="ARBA00006754"/>
    </source>
</evidence>
<dbReference type="Pfam" id="PF13556">
    <property type="entry name" value="HTH_30"/>
    <property type="match status" value="1"/>
</dbReference>
<dbReference type="InterPro" id="IPR042070">
    <property type="entry name" value="PucR_C-HTH_sf"/>
</dbReference>
<comment type="similarity">
    <text evidence="1">Belongs to the CdaR family.</text>
</comment>
<evidence type="ECO:0000313" key="5">
    <source>
        <dbReference type="EMBL" id="MDO3397229.1"/>
    </source>
</evidence>
<feature type="domain" description="CdaR GGDEF-like" evidence="4">
    <location>
        <begin position="316"/>
        <end position="449"/>
    </location>
</feature>
<dbReference type="InterPro" id="IPR051448">
    <property type="entry name" value="CdaR-like_regulators"/>
</dbReference>
<evidence type="ECO:0000259" key="4">
    <source>
        <dbReference type="Pfam" id="PF17853"/>
    </source>
</evidence>